<proteinExistence type="predicted"/>
<dbReference type="SUPFAM" id="SSF46689">
    <property type="entry name" value="Homeodomain-like"/>
    <property type="match status" value="1"/>
</dbReference>
<dbReference type="GO" id="GO:0000976">
    <property type="term" value="F:transcription cis-regulatory region binding"/>
    <property type="evidence" value="ECO:0007669"/>
    <property type="project" value="TreeGrafter"/>
</dbReference>
<dbReference type="Pfam" id="PF00440">
    <property type="entry name" value="TetR_N"/>
    <property type="match status" value="1"/>
</dbReference>
<keyword evidence="3" id="KW-0804">Transcription</keyword>
<dbReference type="PANTHER" id="PTHR30055:SF234">
    <property type="entry name" value="HTH-TYPE TRANSCRIPTIONAL REGULATOR BETI"/>
    <property type="match status" value="1"/>
</dbReference>
<evidence type="ECO:0000256" key="1">
    <source>
        <dbReference type="ARBA" id="ARBA00023015"/>
    </source>
</evidence>
<keyword evidence="7" id="KW-1185">Reference proteome</keyword>
<evidence type="ECO:0000256" key="3">
    <source>
        <dbReference type="ARBA" id="ARBA00023163"/>
    </source>
</evidence>
<evidence type="ECO:0000313" key="6">
    <source>
        <dbReference type="EMBL" id="MBB3891986.1"/>
    </source>
</evidence>
<dbReference type="PRINTS" id="PR00455">
    <property type="entry name" value="HTHTETR"/>
</dbReference>
<keyword evidence="2 4" id="KW-0238">DNA-binding</keyword>
<keyword evidence="1" id="KW-0805">Transcription regulation</keyword>
<evidence type="ECO:0000256" key="4">
    <source>
        <dbReference type="PROSITE-ProRule" id="PRU00335"/>
    </source>
</evidence>
<comment type="caution">
    <text evidence="6">The sequence shown here is derived from an EMBL/GenBank/DDBJ whole genome shotgun (WGS) entry which is preliminary data.</text>
</comment>
<dbReference type="GO" id="GO:0003700">
    <property type="term" value="F:DNA-binding transcription factor activity"/>
    <property type="evidence" value="ECO:0007669"/>
    <property type="project" value="TreeGrafter"/>
</dbReference>
<feature type="domain" description="HTH tetR-type" evidence="5">
    <location>
        <begin position="15"/>
        <end position="75"/>
    </location>
</feature>
<dbReference type="InterPro" id="IPR001647">
    <property type="entry name" value="HTH_TetR"/>
</dbReference>
<protein>
    <submittedName>
        <fullName evidence="6">AcrR family transcriptional regulator</fullName>
    </submittedName>
</protein>
<dbReference type="PANTHER" id="PTHR30055">
    <property type="entry name" value="HTH-TYPE TRANSCRIPTIONAL REGULATOR RUTR"/>
    <property type="match status" value="1"/>
</dbReference>
<dbReference type="InterPro" id="IPR009057">
    <property type="entry name" value="Homeodomain-like_sf"/>
</dbReference>
<dbReference type="InterPro" id="IPR050109">
    <property type="entry name" value="HTH-type_TetR-like_transc_reg"/>
</dbReference>
<gene>
    <name evidence="6" type="ORF">GGQ61_002714</name>
</gene>
<reference evidence="6 7" key="1">
    <citation type="submission" date="2020-08" db="EMBL/GenBank/DDBJ databases">
        <title>Genomic Encyclopedia of Type Strains, Phase IV (KMG-IV): sequencing the most valuable type-strain genomes for metagenomic binning, comparative biology and taxonomic classification.</title>
        <authorList>
            <person name="Goeker M."/>
        </authorList>
    </citation>
    <scope>NUCLEOTIDE SEQUENCE [LARGE SCALE GENOMIC DNA]</scope>
    <source>
        <strain evidence="6 7">DSM 21793</strain>
    </source>
</reference>
<sequence length="196" mass="21187">MAMPKSDKAPRRWSDATHASLIAAGLEAFGEHGFDALSEDAIARRVDLTRGAIQYQFGGKRGLFAAVFQHVLSQTARDLYDKTMERAHSVAELGEGVGVFMDMALDPHRRRLLFVEAPVVLGWDDWRAGLRGAFEPLLHHALGHWVSEGLLREDEVAGYAEVLLGAGVQAALAQSAGDPAPRAALEAIIGRLAARP</sequence>
<dbReference type="Gene3D" id="1.10.357.10">
    <property type="entry name" value="Tetracycline Repressor, domain 2"/>
    <property type="match status" value="1"/>
</dbReference>
<dbReference type="InterPro" id="IPR049484">
    <property type="entry name" value="Rv0078-like_C"/>
</dbReference>
<dbReference type="Proteomes" id="UP000530564">
    <property type="component" value="Unassembled WGS sequence"/>
</dbReference>
<feature type="DNA-binding region" description="H-T-H motif" evidence="4">
    <location>
        <begin position="38"/>
        <end position="57"/>
    </location>
</feature>
<dbReference type="AlphaFoldDB" id="A0A840A049"/>
<evidence type="ECO:0000259" key="5">
    <source>
        <dbReference type="PROSITE" id="PS50977"/>
    </source>
</evidence>
<evidence type="ECO:0000313" key="7">
    <source>
        <dbReference type="Proteomes" id="UP000530564"/>
    </source>
</evidence>
<organism evidence="6 7">
    <name type="scientific">Phenylobacterium haematophilum</name>
    <dbReference type="NCBI Taxonomy" id="98513"/>
    <lineage>
        <taxon>Bacteria</taxon>
        <taxon>Pseudomonadati</taxon>
        <taxon>Pseudomonadota</taxon>
        <taxon>Alphaproteobacteria</taxon>
        <taxon>Caulobacterales</taxon>
        <taxon>Caulobacteraceae</taxon>
        <taxon>Phenylobacterium</taxon>
    </lineage>
</organism>
<dbReference type="PROSITE" id="PS50977">
    <property type="entry name" value="HTH_TETR_2"/>
    <property type="match status" value="1"/>
</dbReference>
<evidence type="ECO:0000256" key="2">
    <source>
        <dbReference type="ARBA" id="ARBA00023125"/>
    </source>
</evidence>
<dbReference type="EMBL" id="JACIDK010000003">
    <property type="protein sequence ID" value="MBB3891986.1"/>
    <property type="molecule type" value="Genomic_DNA"/>
</dbReference>
<dbReference type="Pfam" id="PF21351">
    <property type="entry name" value="TetR_C_41"/>
    <property type="match status" value="1"/>
</dbReference>
<name>A0A840A049_9CAUL</name>
<accession>A0A840A049</accession>